<evidence type="ECO:0000256" key="4">
    <source>
        <dbReference type="PIRSR" id="PIRSR620019-2"/>
    </source>
</evidence>
<dbReference type="AlphaFoldDB" id="A0A8S0VYL9"/>
<proteinExistence type="predicted"/>
<evidence type="ECO:0000256" key="1">
    <source>
        <dbReference type="ARBA" id="ARBA00022679"/>
    </source>
</evidence>
<dbReference type="InterPro" id="IPR050179">
    <property type="entry name" value="Trans_hexapeptide_repeat"/>
</dbReference>
<dbReference type="InterPro" id="IPR011004">
    <property type="entry name" value="Trimer_LpxA-like_sf"/>
</dbReference>
<dbReference type="Gene3D" id="3.40.50.20">
    <property type="match status" value="1"/>
</dbReference>
<dbReference type="NCBIfam" id="TIGR03570">
    <property type="entry name" value="NeuD_NnaD"/>
    <property type="match status" value="1"/>
</dbReference>
<dbReference type="PANTHER" id="PTHR43300">
    <property type="entry name" value="ACETYLTRANSFERASE"/>
    <property type="match status" value="1"/>
</dbReference>
<sequence length="214" mass="21850">MDKKPLIIIGAGGQAKVLLDILLAQNAAILGLTDADTASPGVGRHVLGVPVLGGDSRVLEHSPEDIRLVNALGSVRRTGKRREIFRHFRALGYSFASVFHPAAVISRLTELGEGVQLMAGAVVQAGAVLGDNVLVNTRACVDHDCRIGAHAHLAPGATLSGGVTLGEGVHVGTGAVIIQGIMIGDGATIGAGAVVVRDVPPRVTVAGNPARVRN</sequence>
<evidence type="ECO:0000256" key="3">
    <source>
        <dbReference type="PIRSR" id="PIRSR620019-1"/>
    </source>
</evidence>
<dbReference type="EMBL" id="CDGJ01000060">
    <property type="protein sequence ID" value="CEJ07599.1"/>
    <property type="molecule type" value="Genomic_DNA"/>
</dbReference>
<feature type="active site" description="Proton acceptor" evidence="3">
    <location>
        <position position="143"/>
    </location>
</feature>
<dbReference type="KEGG" id="aacx:DEACI_3996"/>
<dbReference type="CDD" id="cd03360">
    <property type="entry name" value="LbH_AT_putative"/>
    <property type="match status" value="1"/>
</dbReference>
<accession>A0A8S0VYL9</accession>
<feature type="binding site" evidence="4">
    <location>
        <position position="73"/>
    </location>
    <ligand>
        <name>substrate</name>
    </ligand>
</feature>
<dbReference type="EMBL" id="LR746496">
    <property type="protein sequence ID" value="CAA7603173.1"/>
    <property type="molecule type" value="Genomic_DNA"/>
</dbReference>
<dbReference type="InterPro" id="IPR018357">
    <property type="entry name" value="Hexapep_transf_CS"/>
</dbReference>
<dbReference type="Proteomes" id="UP000836597">
    <property type="component" value="Chromosome"/>
</dbReference>
<keyword evidence="2" id="KW-0677">Repeat</keyword>
<dbReference type="EC" id="2.-.-.-" evidence="6"/>
<dbReference type="PROSITE" id="PS00101">
    <property type="entry name" value="HEXAPEP_TRANSFERASES"/>
    <property type="match status" value="1"/>
</dbReference>
<dbReference type="GO" id="GO:0016740">
    <property type="term" value="F:transferase activity"/>
    <property type="evidence" value="ECO:0007669"/>
    <property type="project" value="UniProtKB-KW"/>
</dbReference>
<feature type="binding site" evidence="4">
    <location>
        <position position="152"/>
    </location>
    <ligand>
        <name>acetyl-CoA</name>
        <dbReference type="ChEBI" id="CHEBI:57288"/>
    </ligand>
</feature>
<dbReference type="InterPro" id="IPR001451">
    <property type="entry name" value="Hexapep"/>
</dbReference>
<dbReference type="SUPFAM" id="SSF51161">
    <property type="entry name" value="Trimeric LpxA-like enzymes"/>
    <property type="match status" value="1"/>
</dbReference>
<dbReference type="Proteomes" id="UP001071230">
    <property type="component" value="Unassembled WGS sequence"/>
</dbReference>
<gene>
    <name evidence="7" type="ORF">DEACI_2065</name>
    <name evidence="6" type="ORF">DEACI_3996</name>
</gene>
<name>A0A8S0VYL9_9FIRM</name>
<feature type="site" description="Increases basicity of active site His" evidence="3">
    <location>
        <position position="144"/>
    </location>
</feature>
<dbReference type="RefSeq" id="WP_240986916.1">
    <property type="nucleotide sequence ID" value="NZ_CDGJ01000060.1"/>
</dbReference>
<reference evidence="6" key="2">
    <citation type="submission" date="2020-01" db="EMBL/GenBank/DDBJ databases">
        <authorList>
            <person name="Hornung B."/>
        </authorList>
    </citation>
    <scope>NUCLEOTIDE SEQUENCE</scope>
    <source>
        <strain evidence="6">PacBioINE</strain>
    </source>
</reference>
<dbReference type="Gene3D" id="2.160.10.10">
    <property type="entry name" value="Hexapeptide repeat proteins"/>
    <property type="match status" value="1"/>
</dbReference>
<feature type="domain" description="PglD N-terminal" evidence="5">
    <location>
        <begin position="6"/>
        <end position="76"/>
    </location>
</feature>
<evidence type="ECO:0000313" key="7">
    <source>
        <dbReference type="EMBL" id="CEJ07599.1"/>
    </source>
</evidence>
<protein>
    <submittedName>
        <fullName evidence="6">Bacterial transferase hexapeptide (Six repeats)</fullName>
        <ecNumber evidence="6">2.-.-.-</ecNumber>
    </submittedName>
    <submittedName>
        <fullName evidence="7">Sugar O-acyltransferase, sialic acid O-acetyltransferase NeuD</fullName>
    </submittedName>
</protein>
<evidence type="ECO:0000313" key="6">
    <source>
        <dbReference type="EMBL" id="CAA7603173.1"/>
    </source>
</evidence>
<keyword evidence="1 6" id="KW-0808">Transferase</keyword>
<dbReference type="InterPro" id="IPR020019">
    <property type="entry name" value="AcTrfase_PglD-like"/>
</dbReference>
<organism evidence="6">
    <name type="scientific">Acididesulfobacillus acetoxydans</name>
    <dbReference type="NCBI Taxonomy" id="1561005"/>
    <lineage>
        <taxon>Bacteria</taxon>
        <taxon>Bacillati</taxon>
        <taxon>Bacillota</taxon>
        <taxon>Clostridia</taxon>
        <taxon>Eubacteriales</taxon>
        <taxon>Peptococcaceae</taxon>
        <taxon>Acididesulfobacillus</taxon>
    </lineage>
</organism>
<reference evidence="7" key="1">
    <citation type="submission" date="2014-11" db="EMBL/GenBank/DDBJ databases">
        <authorList>
            <person name="Hornung B.V."/>
        </authorList>
    </citation>
    <scope>NUCLEOTIDE SEQUENCE</scope>
    <source>
        <strain evidence="7">INE</strain>
    </source>
</reference>
<evidence type="ECO:0000259" key="5">
    <source>
        <dbReference type="Pfam" id="PF17836"/>
    </source>
</evidence>
<evidence type="ECO:0000313" key="8">
    <source>
        <dbReference type="Proteomes" id="UP001071230"/>
    </source>
</evidence>
<dbReference type="PANTHER" id="PTHR43300:SF7">
    <property type="entry name" value="UDP-N-ACETYLBACILLOSAMINE N-ACETYLTRANSFERASE"/>
    <property type="match status" value="1"/>
</dbReference>
<dbReference type="Pfam" id="PF00132">
    <property type="entry name" value="Hexapep"/>
    <property type="match status" value="2"/>
</dbReference>
<keyword evidence="8" id="KW-1185">Reference proteome</keyword>
<dbReference type="InterPro" id="IPR041561">
    <property type="entry name" value="PglD_N"/>
</dbReference>
<evidence type="ECO:0000256" key="2">
    <source>
        <dbReference type="ARBA" id="ARBA00022737"/>
    </source>
</evidence>
<dbReference type="Pfam" id="PF17836">
    <property type="entry name" value="PglD_N"/>
    <property type="match status" value="1"/>
</dbReference>